<organism evidence="2 3">
    <name type="scientific">Thalassovita mediterranea</name>
    <dbReference type="NCBI Taxonomy" id="340021"/>
    <lineage>
        <taxon>Bacteria</taxon>
        <taxon>Pseudomonadati</taxon>
        <taxon>Pseudomonadota</taxon>
        <taxon>Alphaproteobacteria</taxon>
        <taxon>Rhodobacterales</taxon>
        <taxon>Roseobacteraceae</taxon>
        <taxon>Thalassovita</taxon>
    </lineage>
</organism>
<feature type="transmembrane region" description="Helical" evidence="1">
    <location>
        <begin position="196"/>
        <end position="224"/>
    </location>
</feature>
<sequence>MLDNMIDLPMSLHDIAALFDQMDMIALAGLFLAWLLIGWLIQNPPKSRPSVALLMAEYRREWMRQMVHRNPRIFDAQTLTTLRQGTSFFASAAMLAIGAALAAIGNVDQLIGVASDLSLNNDPRIVFEAKLLVVLFFLTNAFLKFVWSHRLFGYCAVMMGSVPNDPDDLAAIPRALKAAEINITGTRSYNQGLRSIYFALATTAWMIGPLALILATLVTFGVLWRRDFASRSRAIILAATDGMDHTQSP</sequence>
<dbReference type="AlphaFoldDB" id="A0A0N7M264"/>
<feature type="transmembrane region" description="Helical" evidence="1">
    <location>
        <begin position="24"/>
        <end position="41"/>
    </location>
</feature>
<dbReference type="RefSeq" id="WP_370695972.1">
    <property type="nucleotide sequence ID" value="NZ_CYSF01000012.1"/>
</dbReference>
<feature type="transmembrane region" description="Helical" evidence="1">
    <location>
        <begin position="125"/>
        <end position="143"/>
    </location>
</feature>
<dbReference type="InterPro" id="IPR006747">
    <property type="entry name" value="DUF599"/>
</dbReference>
<protein>
    <recommendedName>
        <fullName evidence="4">DUF599 domain-containing protein</fullName>
    </recommendedName>
</protein>
<gene>
    <name evidence="2" type="ORF">TM5383_02463</name>
</gene>
<dbReference type="EMBL" id="CYSF01000012">
    <property type="protein sequence ID" value="CUH85235.1"/>
    <property type="molecule type" value="Genomic_DNA"/>
</dbReference>
<name>A0A0N7M264_9RHOB</name>
<dbReference type="STRING" id="340021.TM5383_02463"/>
<keyword evidence="1" id="KW-0812">Transmembrane</keyword>
<feature type="transmembrane region" description="Helical" evidence="1">
    <location>
        <begin position="87"/>
        <end position="105"/>
    </location>
</feature>
<keyword evidence="1" id="KW-0472">Membrane</keyword>
<reference evidence="2 3" key="1">
    <citation type="submission" date="2015-09" db="EMBL/GenBank/DDBJ databases">
        <authorList>
            <consortium name="Swine Surveillance"/>
        </authorList>
    </citation>
    <scope>NUCLEOTIDE SEQUENCE [LARGE SCALE GENOMIC DNA]</scope>
    <source>
        <strain evidence="2 3">CECT 8383</strain>
    </source>
</reference>
<accession>A0A0N7M264</accession>
<proteinExistence type="predicted"/>
<dbReference type="PANTHER" id="PTHR31168:SF1">
    <property type="entry name" value="DUF599 FAMILY PROTEIN"/>
    <property type="match status" value="1"/>
</dbReference>
<dbReference type="Proteomes" id="UP000051681">
    <property type="component" value="Unassembled WGS sequence"/>
</dbReference>
<evidence type="ECO:0000313" key="3">
    <source>
        <dbReference type="Proteomes" id="UP000051681"/>
    </source>
</evidence>
<keyword evidence="1" id="KW-1133">Transmembrane helix</keyword>
<keyword evidence="3" id="KW-1185">Reference proteome</keyword>
<evidence type="ECO:0000313" key="2">
    <source>
        <dbReference type="EMBL" id="CUH85235.1"/>
    </source>
</evidence>
<evidence type="ECO:0008006" key="4">
    <source>
        <dbReference type="Google" id="ProtNLM"/>
    </source>
</evidence>
<dbReference type="PANTHER" id="PTHR31168">
    <property type="entry name" value="OS02G0292800 PROTEIN"/>
    <property type="match status" value="1"/>
</dbReference>
<dbReference type="Pfam" id="PF04654">
    <property type="entry name" value="DUF599"/>
    <property type="match status" value="1"/>
</dbReference>
<evidence type="ECO:0000256" key="1">
    <source>
        <dbReference type="SAM" id="Phobius"/>
    </source>
</evidence>